<dbReference type="SMART" id="SM01064">
    <property type="entry name" value="CBM_10"/>
    <property type="match status" value="1"/>
</dbReference>
<dbReference type="Gene3D" id="2.60.40.290">
    <property type="match status" value="1"/>
</dbReference>
<dbReference type="InterPro" id="IPR009031">
    <property type="entry name" value="CBM10"/>
</dbReference>
<dbReference type="PANTHER" id="PTHR34142:SF1">
    <property type="entry name" value="GLYCOSIDE HYDROLASE FAMILY 5 DOMAIN-CONTAINING PROTEIN"/>
    <property type="match status" value="1"/>
</dbReference>
<dbReference type="PANTHER" id="PTHR34142">
    <property type="entry name" value="ENDO-BETA-1,4-GLUCANASE A"/>
    <property type="match status" value="1"/>
</dbReference>
<evidence type="ECO:0000256" key="9">
    <source>
        <dbReference type="RuleBase" id="RU361153"/>
    </source>
</evidence>
<evidence type="ECO:0000313" key="14">
    <source>
        <dbReference type="EMBL" id="MFC3114426.1"/>
    </source>
</evidence>
<dbReference type="Proteomes" id="UP001595555">
    <property type="component" value="Unassembled WGS sequence"/>
</dbReference>
<feature type="chain" id="PRO_5046948954" description="Endoglucanase" evidence="11">
    <location>
        <begin position="34"/>
        <end position="570"/>
    </location>
</feature>
<feature type="domain" description="CBM10" evidence="13">
    <location>
        <begin position="385"/>
        <end position="414"/>
    </location>
</feature>
<dbReference type="InterPro" id="IPR001547">
    <property type="entry name" value="Glyco_hydro_5"/>
</dbReference>
<keyword evidence="2 11" id="KW-0732">Signal</keyword>
<feature type="region of interest" description="Disordered" evidence="10">
    <location>
        <begin position="341"/>
        <end position="374"/>
    </location>
</feature>
<dbReference type="InterPro" id="IPR036601">
    <property type="entry name" value="CBM10_sf"/>
</dbReference>
<dbReference type="Gene3D" id="3.20.20.80">
    <property type="entry name" value="Glycosidases"/>
    <property type="match status" value="1"/>
</dbReference>
<evidence type="ECO:0000256" key="7">
    <source>
        <dbReference type="ARBA" id="ARBA00023295"/>
    </source>
</evidence>
<evidence type="ECO:0000256" key="10">
    <source>
        <dbReference type="SAM" id="MobiDB-lite"/>
    </source>
</evidence>
<dbReference type="InterPro" id="IPR002883">
    <property type="entry name" value="CBM10/Dockerin_dom"/>
</dbReference>
<dbReference type="PROSITE" id="PS51173">
    <property type="entry name" value="CBM2"/>
    <property type="match status" value="1"/>
</dbReference>
<dbReference type="Pfam" id="PF00553">
    <property type="entry name" value="CBM_2"/>
    <property type="match status" value="1"/>
</dbReference>
<feature type="region of interest" description="Disordered" evidence="10">
    <location>
        <begin position="431"/>
        <end position="470"/>
    </location>
</feature>
<dbReference type="PROSITE" id="PS00659">
    <property type="entry name" value="GLYCOSYL_HYDROL_F5"/>
    <property type="match status" value="1"/>
</dbReference>
<comment type="catalytic activity">
    <reaction evidence="1 9">
        <text>Endohydrolysis of (1-&gt;4)-beta-D-glucosidic linkages in cellulose, lichenin and cereal beta-D-glucans.</text>
        <dbReference type="EC" id="3.2.1.4"/>
    </reaction>
</comment>
<dbReference type="Pfam" id="PF00150">
    <property type="entry name" value="Cellulase"/>
    <property type="match status" value="1"/>
</dbReference>
<evidence type="ECO:0000259" key="13">
    <source>
        <dbReference type="PROSITE" id="PS51763"/>
    </source>
</evidence>
<evidence type="ECO:0000256" key="3">
    <source>
        <dbReference type="ARBA" id="ARBA00022801"/>
    </source>
</evidence>
<reference evidence="15" key="1">
    <citation type="journal article" date="2019" name="Int. J. Syst. Evol. Microbiol.">
        <title>The Global Catalogue of Microorganisms (GCM) 10K type strain sequencing project: providing services to taxonomists for standard genome sequencing and annotation.</title>
        <authorList>
            <consortium name="The Broad Institute Genomics Platform"/>
            <consortium name="The Broad Institute Genome Sequencing Center for Infectious Disease"/>
            <person name="Wu L."/>
            <person name="Ma J."/>
        </authorList>
    </citation>
    <scope>NUCLEOTIDE SEQUENCE [LARGE SCALE GENOMIC DNA]</scope>
    <source>
        <strain evidence="15">KCTC 52237</strain>
    </source>
</reference>
<dbReference type="InterPro" id="IPR001919">
    <property type="entry name" value="CBD2"/>
</dbReference>
<proteinExistence type="inferred from homology"/>
<evidence type="ECO:0000256" key="5">
    <source>
        <dbReference type="ARBA" id="ARBA00023157"/>
    </source>
</evidence>
<evidence type="ECO:0000256" key="1">
    <source>
        <dbReference type="ARBA" id="ARBA00000966"/>
    </source>
</evidence>
<feature type="domain" description="CBM2" evidence="12">
    <location>
        <begin position="468"/>
        <end position="570"/>
    </location>
</feature>
<evidence type="ECO:0000256" key="8">
    <source>
        <dbReference type="ARBA" id="ARBA00023326"/>
    </source>
</evidence>
<evidence type="ECO:0000256" key="6">
    <source>
        <dbReference type="ARBA" id="ARBA00023277"/>
    </source>
</evidence>
<protein>
    <recommendedName>
        <fullName evidence="9">Endoglucanase</fullName>
        <ecNumber evidence="9">3.2.1.4</ecNumber>
    </recommendedName>
</protein>
<comment type="similarity">
    <text evidence="9">Belongs to the glycosyl hydrolase 5 (cellulase A) family.</text>
</comment>
<keyword evidence="4 9" id="KW-0136">Cellulose degradation</keyword>
<keyword evidence="3 9" id="KW-0378">Hydrolase</keyword>
<dbReference type="SUPFAM" id="SSF57615">
    <property type="entry name" value="Type X cellulose binding domain, CBDX"/>
    <property type="match status" value="1"/>
</dbReference>
<dbReference type="SMART" id="SM00637">
    <property type="entry name" value="CBD_II"/>
    <property type="match status" value="1"/>
</dbReference>
<dbReference type="SUPFAM" id="SSF51445">
    <property type="entry name" value="(Trans)glycosidases"/>
    <property type="match status" value="1"/>
</dbReference>
<dbReference type="EC" id="3.2.1.4" evidence="9"/>
<dbReference type="InterPro" id="IPR018366">
    <property type="entry name" value="CBM2_CS"/>
</dbReference>
<gene>
    <name evidence="14" type="ORF">ACFODX_02585</name>
</gene>
<dbReference type="EMBL" id="JBHRTF010000002">
    <property type="protein sequence ID" value="MFC3114426.1"/>
    <property type="molecule type" value="Genomic_DNA"/>
</dbReference>
<dbReference type="InterPro" id="IPR012291">
    <property type="entry name" value="CBM2_carb-bd_dom_sf"/>
</dbReference>
<keyword evidence="7 9" id="KW-0326">Glycosidase</keyword>
<evidence type="ECO:0000256" key="2">
    <source>
        <dbReference type="ARBA" id="ARBA00022729"/>
    </source>
</evidence>
<dbReference type="PROSITE" id="PS51763">
    <property type="entry name" value="CBM10"/>
    <property type="match status" value="1"/>
</dbReference>
<comment type="caution">
    <text evidence="14">The sequence shown here is derived from an EMBL/GenBank/DDBJ whole genome shotgun (WGS) entry which is preliminary data.</text>
</comment>
<feature type="signal peptide" evidence="11">
    <location>
        <begin position="1"/>
        <end position="33"/>
    </location>
</feature>
<dbReference type="InterPro" id="IPR017853">
    <property type="entry name" value="GH"/>
</dbReference>
<evidence type="ECO:0000256" key="4">
    <source>
        <dbReference type="ARBA" id="ARBA00023001"/>
    </source>
</evidence>
<organism evidence="14 15">
    <name type="scientific">Cellvibrio fontiphilus</name>
    <dbReference type="NCBI Taxonomy" id="1815559"/>
    <lineage>
        <taxon>Bacteria</taxon>
        <taxon>Pseudomonadati</taxon>
        <taxon>Pseudomonadota</taxon>
        <taxon>Gammaproteobacteria</taxon>
        <taxon>Cellvibrionales</taxon>
        <taxon>Cellvibrionaceae</taxon>
        <taxon>Cellvibrio</taxon>
    </lineage>
</organism>
<dbReference type="PROSITE" id="PS00561">
    <property type="entry name" value="CBM2_A"/>
    <property type="match status" value="1"/>
</dbReference>
<evidence type="ECO:0000256" key="11">
    <source>
        <dbReference type="SAM" id="SignalP"/>
    </source>
</evidence>
<keyword evidence="8 9" id="KW-0624">Polysaccharide degradation</keyword>
<evidence type="ECO:0000259" key="12">
    <source>
        <dbReference type="PROSITE" id="PS51173"/>
    </source>
</evidence>
<feature type="compositionally biased region" description="Low complexity" evidence="10">
    <location>
        <begin position="432"/>
        <end position="468"/>
    </location>
</feature>
<dbReference type="InterPro" id="IPR008965">
    <property type="entry name" value="CBM2/CBM3_carb-bd_dom_sf"/>
</dbReference>
<sequence>MKNLTLAPRSFIRKTSLALGASLLLATSLIAPAFAGWAVNGSQVLDPNGNAFVFRGVNHPHAWYTNRLNQSLQDIAATGANSVRVVLSNGTQWSRNNGADVTNVINQCKANKLVCVLEVHDSTGFGESGGATHISRATEYWLSADIKAAITGQEDYVVVNIANEPFGNSTSATTYTNDHITAIRALREGGLTHMLMVDAANWGQDWSNAMRDNAPAILAADPRRNVVFSVHMYEVYNSAAIVQSYMSSFQNRGLALVVGEFGADHNGSNVAEEAILQYAQDMGIGYLGWSWSGNGSCCTSLDIVLNWNPAALSPWGNYLINSTNGIKATSRLATHFSGASSSANSSAAPRSSSAPSSSATSSVAPASSSPSSVAASSVSSATGGTCNWYGNRYPICSNTPSGWGWENGQSCVGRTSCAALPAPWGIEGGNTSSSIASSSPASSSPASSAAPSSRAASSTPASSSAASSQPNLGGLSCSYLVTNSWGSGFTGAIRITNNSSGTKSGWSASWQYTGSNRITSSWNTNLSGSNPYTATSVSWNGTIAAGQSVEIGFQGNTNGGSVETPRVNCQ</sequence>
<keyword evidence="15" id="KW-1185">Reference proteome</keyword>
<dbReference type="Gene3D" id="2.30.32.30">
    <property type="entry name" value="CBM10"/>
    <property type="match status" value="1"/>
</dbReference>
<keyword evidence="5" id="KW-1015">Disulfide bond</keyword>
<dbReference type="Pfam" id="PF02013">
    <property type="entry name" value="CBM_10"/>
    <property type="match status" value="1"/>
</dbReference>
<dbReference type="RefSeq" id="WP_378115756.1">
    <property type="nucleotide sequence ID" value="NZ_JBHRTF010000002.1"/>
</dbReference>
<evidence type="ECO:0000313" key="15">
    <source>
        <dbReference type="Proteomes" id="UP001595555"/>
    </source>
</evidence>
<name>A0ABV7FCH3_9GAMM</name>
<keyword evidence="6 9" id="KW-0119">Carbohydrate metabolism</keyword>
<dbReference type="SUPFAM" id="SSF49384">
    <property type="entry name" value="Carbohydrate-binding domain"/>
    <property type="match status" value="1"/>
</dbReference>
<dbReference type="InterPro" id="IPR018087">
    <property type="entry name" value="Glyco_hydro_5_CS"/>
</dbReference>
<accession>A0ABV7FCH3</accession>